<dbReference type="Pfam" id="PF01554">
    <property type="entry name" value="MatE"/>
    <property type="match status" value="2"/>
</dbReference>
<keyword evidence="3" id="KW-1003">Cell membrane</keyword>
<comment type="caution">
    <text evidence="9">The sequence shown here is derived from an EMBL/GenBank/DDBJ whole genome shotgun (WGS) entry which is preliminary data.</text>
</comment>
<dbReference type="InterPro" id="IPR002528">
    <property type="entry name" value="MATE_fam"/>
</dbReference>
<accession>A0A498H2A6</accession>
<dbReference type="RefSeq" id="WP_128693797.1">
    <property type="nucleotide sequence ID" value="NZ_LHQS01000002.1"/>
</dbReference>
<evidence type="ECO:0000256" key="4">
    <source>
        <dbReference type="ARBA" id="ARBA00022692"/>
    </source>
</evidence>
<evidence type="ECO:0000256" key="7">
    <source>
        <dbReference type="SAM" id="MobiDB-lite"/>
    </source>
</evidence>
<dbReference type="InterPro" id="IPR052031">
    <property type="entry name" value="Membrane_Transporter-Flippase"/>
</dbReference>
<dbReference type="GO" id="GO:0042910">
    <property type="term" value="F:xenobiotic transmembrane transporter activity"/>
    <property type="evidence" value="ECO:0007669"/>
    <property type="project" value="InterPro"/>
</dbReference>
<dbReference type="GO" id="GO:0005886">
    <property type="term" value="C:plasma membrane"/>
    <property type="evidence" value="ECO:0007669"/>
    <property type="project" value="UniProtKB-SubCell"/>
</dbReference>
<feature type="transmembrane region" description="Helical" evidence="8">
    <location>
        <begin position="63"/>
        <end position="92"/>
    </location>
</feature>
<feature type="transmembrane region" description="Helical" evidence="8">
    <location>
        <begin position="182"/>
        <end position="201"/>
    </location>
</feature>
<evidence type="ECO:0000256" key="8">
    <source>
        <dbReference type="SAM" id="Phobius"/>
    </source>
</evidence>
<gene>
    <name evidence="9" type="ORF">ABH15_07725</name>
</gene>
<name>A0A498H2A6_9EURY</name>
<feature type="transmembrane region" description="Helical" evidence="8">
    <location>
        <begin position="271"/>
        <end position="289"/>
    </location>
</feature>
<dbReference type="EMBL" id="LHQS01000002">
    <property type="protein sequence ID" value="RXE56066.1"/>
    <property type="molecule type" value="Genomic_DNA"/>
</dbReference>
<feature type="transmembrane region" description="Helical" evidence="8">
    <location>
        <begin position="434"/>
        <end position="454"/>
    </location>
</feature>
<evidence type="ECO:0000313" key="10">
    <source>
        <dbReference type="Proteomes" id="UP000290932"/>
    </source>
</evidence>
<feature type="transmembrane region" description="Helical" evidence="8">
    <location>
        <begin position="207"/>
        <end position="228"/>
    </location>
</feature>
<reference evidence="9 10" key="1">
    <citation type="journal article" date="2015" name="Int. J. Syst. Evol. Microbiol.">
        <title>Methanoculleus taiwanensis sp. nov., a methanogen isolated from deep marine sediment at the deformation front area near Taiwan.</title>
        <authorList>
            <person name="Weng C.Y."/>
            <person name="Chen S.C."/>
            <person name="Lai M.C."/>
            <person name="Wu S.Y."/>
            <person name="Lin S."/>
            <person name="Yang T.F."/>
            <person name="Chen P.C."/>
        </authorList>
    </citation>
    <scope>NUCLEOTIDE SEQUENCE [LARGE SCALE GENOMIC DNA]</scope>
    <source>
        <strain evidence="9 10">CYW4</strain>
    </source>
</reference>
<feature type="region of interest" description="Disordered" evidence="7">
    <location>
        <begin position="1"/>
        <end position="21"/>
    </location>
</feature>
<feature type="transmembrane region" description="Helical" evidence="8">
    <location>
        <begin position="375"/>
        <end position="396"/>
    </location>
</feature>
<evidence type="ECO:0000256" key="1">
    <source>
        <dbReference type="ARBA" id="ARBA00004651"/>
    </source>
</evidence>
<feature type="transmembrane region" description="Helical" evidence="8">
    <location>
        <begin position="30"/>
        <end position="51"/>
    </location>
</feature>
<keyword evidence="10" id="KW-1185">Reference proteome</keyword>
<feature type="transmembrane region" description="Helical" evidence="8">
    <location>
        <begin position="295"/>
        <end position="320"/>
    </location>
</feature>
<dbReference type="GO" id="GO:0015297">
    <property type="term" value="F:antiporter activity"/>
    <property type="evidence" value="ECO:0007669"/>
    <property type="project" value="InterPro"/>
</dbReference>
<feature type="transmembrane region" description="Helical" evidence="8">
    <location>
        <begin position="332"/>
        <end position="355"/>
    </location>
</feature>
<dbReference type="PIRSF" id="PIRSF006603">
    <property type="entry name" value="DinF"/>
    <property type="match status" value="1"/>
</dbReference>
<feature type="transmembrane region" description="Helical" evidence="8">
    <location>
        <begin position="113"/>
        <end position="137"/>
    </location>
</feature>
<dbReference type="PANTHER" id="PTHR43549:SF2">
    <property type="entry name" value="MULTIDRUG RESISTANCE PROTEIN NORM-RELATED"/>
    <property type="match status" value="1"/>
</dbReference>
<protein>
    <submittedName>
        <fullName evidence="9">Multidrug transporter MatE</fullName>
    </submittedName>
</protein>
<dbReference type="InterPro" id="IPR048279">
    <property type="entry name" value="MdtK-like"/>
</dbReference>
<dbReference type="PANTHER" id="PTHR43549">
    <property type="entry name" value="MULTIDRUG RESISTANCE PROTEIN YPNP-RELATED"/>
    <property type="match status" value="1"/>
</dbReference>
<feature type="transmembrane region" description="Helical" evidence="8">
    <location>
        <begin position="149"/>
        <end position="170"/>
    </location>
</feature>
<dbReference type="OrthoDB" id="214119at2157"/>
<comment type="subcellular location">
    <subcellularLocation>
        <location evidence="1">Cell membrane</location>
        <topology evidence="1">Multi-pass membrane protein</topology>
    </subcellularLocation>
</comment>
<feature type="compositionally biased region" description="Polar residues" evidence="7">
    <location>
        <begin position="1"/>
        <end position="11"/>
    </location>
</feature>
<keyword evidence="6 8" id="KW-0472">Membrane</keyword>
<dbReference type="NCBIfam" id="TIGR00797">
    <property type="entry name" value="matE"/>
    <property type="match status" value="1"/>
</dbReference>
<feature type="transmembrane region" description="Helical" evidence="8">
    <location>
        <begin position="408"/>
        <end position="428"/>
    </location>
</feature>
<proteinExistence type="predicted"/>
<dbReference type="CDD" id="cd13147">
    <property type="entry name" value="MATE_MJ0709_like"/>
    <property type="match status" value="1"/>
</dbReference>
<dbReference type="AlphaFoldDB" id="A0A498H2A6"/>
<evidence type="ECO:0000313" key="9">
    <source>
        <dbReference type="EMBL" id="RXE56066.1"/>
    </source>
</evidence>
<evidence type="ECO:0000256" key="2">
    <source>
        <dbReference type="ARBA" id="ARBA00022448"/>
    </source>
</evidence>
<evidence type="ECO:0000256" key="6">
    <source>
        <dbReference type="ARBA" id="ARBA00023136"/>
    </source>
</evidence>
<evidence type="ECO:0000256" key="3">
    <source>
        <dbReference type="ARBA" id="ARBA00022475"/>
    </source>
</evidence>
<sequence length="482" mass="50269">MTDQSSSQHPSPTEHGTEGTRTLLSDPKKAIIKLSLPMMVAMTLLTAYNLVDAFWVAGLGSDALAAVGFTFPLFFIIIGLANGLGVGGGAAISRMIGARNKAGADNVAVHTMIMLAVLAVVVTVPFYLLAGHLFILLGAGSAAGMAAEYGRILFLGTAAILFTNVAYAILRGEGDAKRPMYAMALGAVGNIVLDPILIYTLDMGIAGAAWATVLSVLASVGLLGYWLFIKRDTYVSFRWSGFSPKGSIVADILRVGIPASVEQMTMALSTLVLNGIIVLVASTDGVAVYSVGWRVIMIAVTPLIAIAMAVVAVTGATYGARTFDQMESAHLYSVRLGFLIGGVLAVATYVLAPWIAAVFTTAEGSAHLAPDLTTFLQVMCLFYPMVGFGMFSSSLFQGTGRGMNSLLVTILRTVVLTIAFVWVLAVYLGLGLSGIWWGIAAGNMLGAVTGYLWARRYTLGLITGQAEPVAGTASPGGASSGR</sequence>
<keyword evidence="2" id="KW-0813">Transport</keyword>
<keyword evidence="4 8" id="KW-0812">Transmembrane</keyword>
<evidence type="ECO:0000256" key="5">
    <source>
        <dbReference type="ARBA" id="ARBA00022989"/>
    </source>
</evidence>
<keyword evidence="5 8" id="KW-1133">Transmembrane helix</keyword>
<dbReference type="Proteomes" id="UP000290932">
    <property type="component" value="Unassembled WGS sequence"/>
</dbReference>
<organism evidence="9 10">
    <name type="scientific">Methanoculleus taiwanensis</name>
    <dbReference type="NCBI Taxonomy" id="1550565"/>
    <lineage>
        <taxon>Archaea</taxon>
        <taxon>Methanobacteriati</taxon>
        <taxon>Methanobacteriota</taxon>
        <taxon>Stenosarchaea group</taxon>
        <taxon>Methanomicrobia</taxon>
        <taxon>Methanomicrobiales</taxon>
        <taxon>Methanomicrobiaceae</taxon>
        <taxon>Methanoculleus</taxon>
    </lineage>
</organism>